<evidence type="ECO:0000313" key="1">
    <source>
        <dbReference type="EMBL" id="KAK4546791.1"/>
    </source>
</evidence>
<gene>
    <name evidence="1" type="ORF">LTR36_001523</name>
</gene>
<accession>A0AAV9JN24</accession>
<dbReference type="InterPro" id="IPR036047">
    <property type="entry name" value="F-box-like_dom_sf"/>
</dbReference>
<keyword evidence="2" id="KW-1185">Reference proteome</keyword>
<proteinExistence type="predicted"/>
<dbReference type="SUPFAM" id="SSF81383">
    <property type="entry name" value="F-box domain"/>
    <property type="match status" value="1"/>
</dbReference>
<evidence type="ECO:0008006" key="3">
    <source>
        <dbReference type="Google" id="ProtNLM"/>
    </source>
</evidence>
<dbReference type="EMBL" id="JAVFHQ010000013">
    <property type="protein sequence ID" value="KAK4546791.1"/>
    <property type="molecule type" value="Genomic_DNA"/>
</dbReference>
<organism evidence="1 2">
    <name type="scientific">Oleoguttula mirabilis</name>
    <dbReference type="NCBI Taxonomy" id="1507867"/>
    <lineage>
        <taxon>Eukaryota</taxon>
        <taxon>Fungi</taxon>
        <taxon>Dikarya</taxon>
        <taxon>Ascomycota</taxon>
        <taxon>Pezizomycotina</taxon>
        <taxon>Dothideomycetes</taxon>
        <taxon>Dothideomycetidae</taxon>
        <taxon>Mycosphaerellales</taxon>
        <taxon>Teratosphaeriaceae</taxon>
        <taxon>Oleoguttula</taxon>
    </lineage>
</organism>
<evidence type="ECO:0000313" key="2">
    <source>
        <dbReference type="Proteomes" id="UP001324427"/>
    </source>
</evidence>
<protein>
    <recommendedName>
        <fullName evidence="3">F-box domain-containing protein</fullName>
    </recommendedName>
</protein>
<dbReference type="AlphaFoldDB" id="A0AAV9JN24"/>
<name>A0AAV9JN24_9PEZI</name>
<sequence length="206" mass="23811">MAAQRVFAIAELFEAILVHLSITELFVNQRVSKHWRTWIRYSGPLSRRMFVTSGPPTTKPETIQANPFMDRLVAEADTPSESWAYPTATWRKTLLFRPVLKNIALDAFVESRSDERHLIDSVDGSGLWRSLTMDRFMREVERKIMARRLMATNLRLFSVVAQTYDDSGVRENNWEHGMVEDSNVSDKKHLKVKYGAALMMGLFEKE</sequence>
<comment type="caution">
    <text evidence="1">The sequence shown here is derived from an EMBL/GenBank/DDBJ whole genome shotgun (WGS) entry which is preliminary data.</text>
</comment>
<reference evidence="1 2" key="1">
    <citation type="submission" date="2021-11" db="EMBL/GenBank/DDBJ databases">
        <title>Black yeast isolated from Biological Soil Crust.</title>
        <authorList>
            <person name="Kurbessoian T."/>
        </authorList>
    </citation>
    <scope>NUCLEOTIDE SEQUENCE [LARGE SCALE GENOMIC DNA]</scope>
    <source>
        <strain evidence="1 2">CCFEE 5522</strain>
    </source>
</reference>
<dbReference type="Proteomes" id="UP001324427">
    <property type="component" value="Unassembled WGS sequence"/>
</dbReference>